<dbReference type="EMBL" id="CP045529">
    <property type="protein sequence ID" value="QFU97760.1"/>
    <property type="molecule type" value="Genomic_DNA"/>
</dbReference>
<evidence type="ECO:0000256" key="4">
    <source>
        <dbReference type="ARBA" id="ARBA00022679"/>
    </source>
</evidence>
<dbReference type="InterPro" id="IPR055361">
    <property type="entry name" value="tRNA_methyltr_TrmB_bact"/>
</dbReference>
<feature type="binding site" evidence="7">
    <location>
        <position position="136"/>
    </location>
    <ligand>
        <name>S-adenosyl-L-methionine</name>
        <dbReference type="ChEBI" id="CHEBI:59789"/>
    </ligand>
</feature>
<dbReference type="GO" id="GO:0043527">
    <property type="term" value="C:tRNA methyltransferase complex"/>
    <property type="evidence" value="ECO:0007669"/>
    <property type="project" value="TreeGrafter"/>
</dbReference>
<keyword evidence="9" id="KW-1185">Reference proteome</keyword>
<dbReference type="GO" id="GO:0008176">
    <property type="term" value="F:tRNA (guanine(46)-N7)-methyltransferase activity"/>
    <property type="evidence" value="ECO:0007669"/>
    <property type="project" value="UniProtKB-UniRule"/>
</dbReference>
<comment type="catalytic activity">
    <reaction evidence="1 7">
        <text>guanosine(46) in tRNA + S-adenosyl-L-methionine = N(7)-methylguanosine(46) in tRNA + S-adenosyl-L-homocysteine</text>
        <dbReference type="Rhea" id="RHEA:42708"/>
        <dbReference type="Rhea" id="RHEA-COMP:10188"/>
        <dbReference type="Rhea" id="RHEA-COMP:10189"/>
        <dbReference type="ChEBI" id="CHEBI:57856"/>
        <dbReference type="ChEBI" id="CHEBI:59789"/>
        <dbReference type="ChEBI" id="CHEBI:74269"/>
        <dbReference type="ChEBI" id="CHEBI:74480"/>
        <dbReference type="EC" id="2.1.1.33"/>
    </reaction>
</comment>
<accession>A0A5P9Q9D0</accession>
<sequence length="235" mass="25649">MPVSFVRRSRRLSDGQQRLWDEQRRRYLVDVPRAAASTSVDPAYRLDLGAVPPGQGPVVVEIGSGQGDAVVAAAGARPGTRFVAVEVYEPGLAHTARQAAEAGVENLRLVQANAPEVLASALPEASVDELWVFFPDPWRKARHTKRRLVDQAFLPLAERVLVDGGVLRFASDWEPYAEQVRELLEAASGFVRDGATTEDGWAPRFEGRVLTGFERKGTAAGRVVHDLAYARAPRG</sequence>
<evidence type="ECO:0000256" key="5">
    <source>
        <dbReference type="ARBA" id="ARBA00022691"/>
    </source>
</evidence>
<feature type="binding site" evidence="7">
    <location>
        <position position="172"/>
    </location>
    <ligand>
        <name>substrate</name>
    </ligand>
</feature>
<dbReference type="Proteomes" id="UP000326702">
    <property type="component" value="Chromosome"/>
</dbReference>
<keyword evidence="4 7" id="KW-0808">Transferase</keyword>
<dbReference type="UniPathway" id="UPA00989"/>
<feature type="binding site" evidence="7">
    <location>
        <position position="61"/>
    </location>
    <ligand>
        <name>S-adenosyl-L-methionine</name>
        <dbReference type="ChEBI" id="CHEBI:59789"/>
    </ligand>
</feature>
<comment type="function">
    <text evidence="2 7">Catalyzes the formation of N(7)-methylguanine at position 46 (m7G46) in tRNA.</text>
</comment>
<dbReference type="InterPro" id="IPR029063">
    <property type="entry name" value="SAM-dependent_MTases_sf"/>
</dbReference>
<dbReference type="HAMAP" id="MF_01057">
    <property type="entry name" value="tRNA_methyltr_TrmB"/>
    <property type="match status" value="1"/>
</dbReference>
<gene>
    <name evidence="7 8" type="primary">trmB</name>
    <name evidence="8" type="ORF">KDY119_01262</name>
</gene>
<dbReference type="SUPFAM" id="SSF53335">
    <property type="entry name" value="S-adenosyl-L-methionine-dependent methyltransferases"/>
    <property type="match status" value="1"/>
</dbReference>
<dbReference type="AlphaFoldDB" id="A0A5P9Q9D0"/>
<organism evidence="8 9">
    <name type="scientific">Luteimicrobium xylanilyticum</name>
    <dbReference type="NCBI Taxonomy" id="1133546"/>
    <lineage>
        <taxon>Bacteria</taxon>
        <taxon>Bacillati</taxon>
        <taxon>Actinomycetota</taxon>
        <taxon>Actinomycetes</taxon>
        <taxon>Micrococcales</taxon>
        <taxon>Luteimicrobium</taxon>
    </lineage>
</organism>
<comment type="caution">
    <text evidence="7">Lacks conserved residue(s) required for the propagation of feature annotation.</text>
</comment>
<keyword evidence="5 7" id="KW-0949">S-adenosyl-L-methionine</keyword>
<feature type="binding site" evidence="7">
    <location>
        <position position="140"/>
    </location>
    <ligand>
        <name>substrate</name>
    </ligand>
</feature>
<dbReference type="Gene3D" id="3.40.50.150">
    <property type="entry name" value="Vaccinia Virus protein VP39"/>
    <property type="match status" value="1"/>
</dbReference>
<evidence type="ECO:0000256" key="1">
    <source>
        <dbReference type="ARBA" id="ARBA00000142"/>
    </source>
</evidence>
<keyword evidence="6 7" id="KW-0819">tRNA processing</keyword>
<comment type="pathway">
    <text evidence="7">tRNA modification; N(7)-methylguanine-tRNA biosynthesis.</text>
</comment>
<reference evidence="8 9" key="1">
    <citation type="submission" date="2019-10" db="EMBL/GenBank/DDBJ databases">
        <title>Genome sequence of Luteimicrobium xylanilyticum HY-24.</title>
        <authorList>
            <person name="Kim D.Y."/>
            <person name="Park H.-Y."/>
        </authorList>
    </citation>
    <scope>NUCLEOTIDE SEQUENCE [LARGE SCALE GENOMIC DNA]</scope>
    <source>
        <strain evidence="8 9">HY-24</strain>
    </source>
</reference>
<dbReference type="PROSITE" id="PS51625">
    <property type="entry name" value="SAM_MT_TRMB"/>
    <property type="match status" value="1"/>
</dbReference>
<protein>
    <recommendedName>
        <fullName evidence="7">tRNA (guanine-N(7)-)-methyltransferase</fullName>
        <ecNumber evidence="7">2.1.1.33</ecNumber>
    </recommendedName>
    <alternativeName>
        <fullName evidence="7">tRNA (guanine(46)-N(7))-methyltransferase</fullName>
    </alternativeName>
    <alternativeName>
        <fullName evidence="7">tRNA(m7G46)-methyltransferase</fullName>
    </alternativeName>
</protein>
<dbReference type="InterPro" id="IPR003358">
    <property type="entry name" value="tRNA_(Gua-N-7)_MeTrfase_Trmb"/>
</dbReference>
<evidence type="ECO:0000256" key="2">
    <source>
        <dbReference type="ARBA" id="ARBA00003015"/>
    </source>
</evidence>
<dbReference type="PANTHER" id="PTHR23417">
    <property type="entry name" value="3-DEOXY-D-MANNO-OCTULOSONIC-ACID TRANSFERASE/TRNA GUANINE-N 7 - -METHYLTRANSFERASE"/>
    <property type="match status" value="1"/>
</dbReference>
<evidence type="ECO:0000256" key="6">
    <source>
        <dbReference type="ARBA" id="ARBA00022694"/>
    </source>
</evidence>
<evidence type="ECO:0000313" key="8">
    <source>
        <dbReference type="EMBL" id="QFU97760.1"/>
    </source>
</evidence>
<dbReference type="CDD" id="cd02440">
    <property type="entry name" value="AdoMet_MTases"/>
    <property type="match status" value="1"/>
</dbReference>
<dbReference type="NCBIfam" id="TIGR00091">
    <property type="entry name" value="tRNA (guanosine(46)-N7)-methyltransferase TrmB"/>
    <property type="match status" value="1"/>
</dbReference>
<evidence type="ECO:0000313" key="9">
    <source>
        <dbReference type="Proteomes" id="UP000326702"/>
    </source>
</evidence>
<dbReference type="EC" id="2.1.1.33" evidence="7"/>
<feature type="binding site" evidence="7">
    <location>
        <position position="113"/>
    </location>
    <ligand>
        <name>S-adenosyl-L-methionine</name>
        <dbReference type="ChEBI" id="CHEBI:59789"/>
    </ligand>
</feature>
<keyword evidence="3 7" id="KW-0489">Methyltransferase</keyword>
<comment type="similarity">
    <text evidence="7">Belongs to the class I-like SAM-binding methyltransferase superfamily. TrmB family.</text>
</comment>
<name>A0A5P9Q9D0_9MICO</name>
<feature type="binding site" evidence="7">
    <location>
        <begin position="211"/>
        <end position="214"/>
    </location>
    <ligand>
        <name>substrate</name>
    </ligand>
</feature>
<feature type="binding site" evidence="7">
    <location>
        <position position="86"/>
    </location>
    <ligand>
        <name>S-adenosyl-L-methionine</name>
        <dbReference type="ChEBI" id="CHEBI:59789"/>
    </ligand>
</feature>
<dbReference type="PANTHER" id="PTHR23417:SF14">
    <property type="entry name" value="PENTACOTRIPEPTIDE-REPEAT REGION OF PRORP DOMAIN-CONTAINING PROTEIN"/>
    <property type="match status" value="1"/>
</dbReference>
<evidence type="ECO:0000256" key="3">
    <source>
        <dbReference type="ARBA" id="ARBA00022603"/>
    </source>
</evidence>
<evidence type="ECO:0000256" key="7">
    <source>
        <dbReference type="HAMAP-Rule" id="MF_01057"/>
    </source>
</evidence>
<dbReference type="Pfam" id="PF02390">
    <property type="entry name" value="Methyltransf_4"/>
    <property type="match status" value="1"/>
</dbReference>
<dbReference type="KEGG" id="lxl:KDY119_01262"/>
<proteinExistence type="inferred from homology"/>